<reference evidence="2" key="1">
    <citation type="submission" date="2016-12" db="EMBL/GenBank/DDBJ databases">
        <title>The genomes of Aspergillus section Nigri reveals drivers in fungal speciation.</title>
        <authorList>
            <consortium name="DOE Joint Genome Institute"/>
            <person name="Vesth T.C."/>
            <person name="Nybo J."/>
            <person name="Theobald S."/>
            <person name="Brandl J."/>
            <person name="Frisvad J.C."/>
            <person name="Nielsen K.F."/>
            <person name="Lyhne E.K."/>
            <person name="Kogle M.E."/>
            <person name="Kuo A."/>
            <person name="Riley R."/>
            <person name="Clum A."/>
            <person name="Nolan M."/>
            <person name="Lipzen A."/>
            <person name="Salamov A."/>
            <person name="Henrissat B."/>
            <person name="Wiebenga A."/>
            <person name="De vries R.P."/>
            <person name="Grigoriev I.V."/>
            <person name="Mortensen U.H."/>
            <person name="Andersen M.R."/>
            <person name="Baker S.E."/>
        </authorList>
    </citation>
    <scope>NUCLEOTIDE SEQUENCE</scope>
    <source>
        <strain evidence="2">CBS 122712</strain>
    </source>
</reference>
<keyword evidence="1" id="KW-0732">Signal</keyword>
<feature type="signal peptide" evidence="1">
    <location>
        <begin position="1"/>
        <end position="19"/>
    </location>
</feature>
<dbReference type="OrthoDB" id="4186099at2759"/>
<dbReference type="Proteomes" id="UP000246171">
    <property type="component" value="Unassembled WGS sequence"/>
</dbReference>
<protein>
    <submittedName>
        <fullName evidence="2">Uncharacterized protein</fullName>
    </submittedName>
</protein>
<evidence type="ECO:0000313" key="2">
    <source>
        <dbReference type="EMBL" id="PWY67795.1"/>
    </source>
</evidence>
<dbReference type="VEuPathDB" id="FungiDB:BO83DRAFT_450761"/>
<dbReference type="AlphaFoldDB" id="A0A317V164"/>
<dbReference type="RefSeq" id="XP_025385733.1">
    <property type="nucleotide sequence ID" value="XM_025536812.1"/>
</dbReference>
<proteinExistence type="predicted"/>
<gene>
    <name evidence="2" type="ORF">BO83DRAFT_450761</name>
</gene>
<evidence type="ECO:0000256" key="1">
    <source>
        <dbReference type="SAM" id="SignalP"/>
    </source>
</evidence>
<feature type="chain" id="PRO_5016311576" evidence="1">
    <location>
        <begin position="20"/>
        <end position="117"/>
    </location>
</feature>
<keyword evidence="3" id="KW-1185">Reference proteome</keyword>
<sequence length="117" mass="12471">MRFTALIAATMALAGFAAAQCPAGATANCKPGFNYCASTLNQLGDADSAIREALRAADYNSIRVNSPGTWNNLVFHCNDDHTLKVETQCESEAWCVDGGVGKNDYCKKSELGGLFGW</sequence>
<accession>A0A317V164</accession>
<evidence type="ECO:0000313" key="3">
    <source>
        <dbReference type="Proteomes" id="UP000246171"/>
    </source>
</evidence>
<name>A0A317V164_ASPEC</name>
<organism evidence="2 3">
    <name type="scientific">Aspergillus eucalypticola (strain CBS 122712 / IBT 29274)</name>
    <dbReference type="NCBI Taxonomy" id="1448314"/>
    <lineage>
        <taxon>Eukaryota</taxon>
        <taxon>Fungi</taxon>
        <taxon>Dikarya</taxon>
        <taxon>Ascomycota</taxon>
        <taxon>Pezizomycotina</taxon>
        <taxon>Eurotiomycetes</taxon>
        <taxon>Eurotiomycetidae</taxon>
        <taxon>Eurotiales</taxon>
        <taxon>Aspergillaceae</taxon>
        <taxon>Aspergillus</taxon>
        <taxon>Aspergillus subgen. Circumdati</taxon>
    </lineage>
</organism>
<dbReference type="EMBL" id="MSFU01000021">
    <property type="protein sequence ID" value="PWY67795.1"/>
    <property type="molecule type" value="Genomic_DNA"/>
</dbReference>
<comment type="caution">
    <text evidence="2">The sequence shown here is derived from an EMBL/GenBank/DDBJ whole genome shotgun (WGS) entry which is preliminary data.</text>
</comment>
<dbReference type="GeneID" id="37058774"/>